<protein>
    <submittedName>
        <fullName evidence="3">Glycosyltransferase family 4 protein</fullName>
    </submittedName>
</protein>
<organism evidence="3 4">
    <name type="scientific">Paenarthrobacter aromaticivorans</name>
    <dbReference type="NCBI Taxonomy" id="2849150"/>
    <lineage>
        <taxon>Bacteria</taxon>
        <taxon>Bacillati</taxon>
        <taxon>Actinomycetota</taxon>
        <taxon>Actinomycetes</taxon>
        <taxon>Micrococcales</taxon>
        <taxon>Micrococcaceae</taxon>
        <taxon>Paenarthrobacter</taxon>
    </lineage>
</organism>
<dbReference type="InterPro" id="IPR001296">
    <property type="entry name" value="Glyco_trans_1"/>
</dbReference>
<keyword evidence="1" id="KW-0808">Transferase</keyword>
<dbReference type="Pfam" id="PF00534">
    <property type="entry name" value="Glycos_transf_1"/>
    <property type="match status" value="1"/>
</dbReference>
<sequence>MLDGGTTVIADGLVASGAPDEVAGAVRAGTRVWILSHMALADHADLEARALAAASGVICPSEHAAAALEKRHGLENIVVAQPGVEAAETAKGSEPPHIIALAALLPNKSQTELVGALATLKDLPWTAALIGADQPDPAYAAEVRAAVERYKLQNRIMMTGELTGKPLEDQWRSADLSILISKSESFGLVVTESLAHGVPVVVRQGTGAVEALGNTGAGTALDLTQPNTLASAFRRWLTDQELQHRWRTAALQARSNLPGWDTTAATVLKALGSGEGAE</sequence>
<comment type="caution">
    <text evidence="3">The sequence shown here is derived from an EMBL/GenBank/DDBJ whole genome shotgun (WGS) entry which is preliminary data.</text>
</comment>
<keyword evidence="4" id="KW-1185">Reference proteome</keyword>
<evidence type="ECO:0000313" key="3">
    <source>
        <dbReference type="EMBL" id="MBU8864786.1"/>
    </source>
</evidence>
<dbReference type="PANTHER" id="PTHR46401:SF2">
    <property type="entry name" value="GLYCOSYLTRANSFERASE WBBK-RELATED"/>
    <property type="match status" value="1"/>
</dbReference>
<proteinExistence type="predicted"/>
<dbReference type="CDD" id="cd03801">
    <property type="entry name" value="GT4_PimA-like"/>
    <property type="match status" value="1"/>
</dbReference>
<dbReference type="PANTHER" id="PTHR46401">
    <property type="entry name" value="GLYCOSYLTRANSFERASE WBBK-RELATED"/>
    <property type="match status" value="1"/>
</dbReference>
<accession>A0ABS6I2D7</accession>
<evidence type="ECO:0000313" key="4">
    <source>
        <dbReference type="Proteomes" id="UP000824166"/>
    </source>
</evidence>
<gene>
    <name evidence="3" type="ORF">KSW38_00550</name>
</gene>
<feature type="domain" description="Glycosyl transferase family 1" evidence="2">
    <location>
        <begin position="88"/>
        <end position="250"/>
    </location>
</feature>
<dbReference type="EMBL" id="JAHOPC010000001">
    <property type="protein sequence ID" value="MBU8864786.1"/>
    <property type="molecule type" value="Genomic_DNA"/>
</dbReference>
<evidence type="ECO:0000256" key="1">
    <source>
        <dbReference type="ARBA" id="ARBA00022679"/>
    </source>
</evidence>
<name>A0ABS6I2D7_9MICC</name>
<reference evidence="3 4" key="1">
    <citation type="submission" date="2021-06" db="EMBL/GenBank/DDBJ databases">
        <authorList>
            <person name="Jeong J.W."/>
        </authorList>
    </citation>
    <scope>NUCLEOTIDE SEQUENCE [LARGE SCALE GENOMIC DNA]</scope>
    <source>
        <strain evidence="3 4">MMS21-TAE1-1</strain>
    </source>
</reference>
<evidence type="ECO:0000259" key="2">
    <source>
        <dbReference type="Pfam" id="PF00534"/>
    </source>
</evidence>
<dbReference type="Proteomes" id="UP000824166">
    <property type="component" value="Unassembled WGS sequence"/>
</dbReference>